<evidence type="ECO:0000256" key="4">
    <source>
        <dbReference type="ARBA" id="ARBA00011002"/>
    </source>
</evidence>
<evidence type="ECO:0000256" key="11">
    <source>
        <dbReference type="ARBA" id="ARBA00023004"/>
    </source>
</evidence>
<dbReference type="Gene3D" id="3.40.50.12380">
    <property type="entry name" value="Nitrogenase MoFe cofactor biosynthesis protein NifE, C-terminal"/>
    <property type="match status" value="1"/>
</dbReference>
<dbReference type="Gene3D" id="3.40.50.1980">
    <property type="entry name" value="Nitrogenase molybdenum iron protein domain"/>
    <property type="match status" value="2"/>
</dbReference>
<dbReference type="InterPro" id="IPR010143">
    <property type="entry name" value="Nase_comp1_asu"/>
</dbReference>
<evidence type="ECO:0000256" key="1">
    <source>
        <dbReference type="ARBA" id="ARBA00001919"/>
    </source>
</evidence>
<comment type="catalytic activity">
    <reaction evidence="14 16">
        <text>N2 + 8 reduced [2Fe-2S]-[ferredoxin] + 16 ATP + 16 H2O = H2 + 8 oxidized [2Fe-2S]-[ferredoxin] + 2 NH4(+) + 16 ADP + 16 phosphate + 6 H(+)</text>
        <dbReference type="Rhea" id="RHEA:21448"/>
        <dbReference type="Rhea" id="RHEA-COMP:10000"/>
        <dbReference type="Rhea" id="RHEA-COMP:10001"/>
        <dbReference type="ChEBI" id="CHEBI:15377"/>
        <dbReference type="ChEBI" id="CHEBI:15378"/>
        <dbReference type="ChEBI" id="CHEBI:17997"/>
        <dbReference type="ChEBI" id="CHEBI:18276"/>
        <dbReference type="ChEBI" id="CHEBI:28938"/>
        <dbReference type="ChEBI" id="CHEBI:30616"/>
        <dbReference type="ChEBI" id="CHEBI:33737"/>
        <dbReference type="ChEBI" id="CHEBI:33738"/>
        <dbReference type="ChEBI" id="CHEBI:43474"/>
        <dbReference type="ChEBI" id="CHEBI:456216"/>
        <dbReference type="EC" id="1.18.6.1"/>
    </reaction>
</comment>
<comment type="caution">
    <text evidence="19">The sequence shown here is derived from an EMBL/GenBank/DDBJ whole genome shotgun (WGS) entry which is preliminary data.</text>
</comment>
<feature type="region of interest" description="Disordered" evidence="17">
    <location>
        <begin position="1"/>
        <end position="21"/>
    </location>
</feature>
<evidence type="ECO:0000256" key="14">
    <source>
        <dbReference type="ARBA" id="ARBA00047967"/>
    </source>
</evidence>
<keyword evidence="10 16" id="KW-0560">Oxidoreductase</keyword>
<dbReference type="Proteomes" id="UP000749311">
    <property type="component" value="Unassembled WGS sequence"/>
</dbReference>
<dbReference type="PROSITE" id="PS00699">
    <property type="entry name" value="NITROGENASE_1_1"/>
    <property type="match status" value="1"/>
</dbReference>
<evidence type="ECO:0000256" key="8">
    <source>
        <dbReference type="ARBA" id="ARBA00022741"/>
    </source>
</evidence>
<evidence type="ECO:0000256" key="9">
    <source>
        <dbReference type="ARBA" id="ARBA00022840"/>
    </source>
</evidence>
<sequence>MSPEVPSENTATKLATPPTPVSVDVVSKFDLSSPAKALPLPARSPDPSAVISDLVTSYPPKVMRKRRRHIIVNDPQEPDQIEANARSVPGIITTRGCCYAGCKGVVLGPVSDIVHIVHGPVGCSYYAWMTRRNQSGNSVDTNGVPNYINYAFTTDLTEHEIIFGGEKKLMQAIREANEIFHPKAIAVFSTCPVGLIGDDVHAVAALAKAELGINVFGFSCEGYKGVSQSAGHHIANNGLFKNVVGTEDLPEEELTNPFRINLLGEYNIGGDAFELERVFEKCGFDLVSTFSGNAQYSDLAHAQEANLNVVMCHRSINYMAEMMETKYGIPWLQVNFIGAESTAKSLRKIARYFGDEDLIARVEQVIAEEMAELEPIRQDVRSRTQGKTVMLYVGGSRAHHYQALFADIGMPTVAAGYEFAHRDDYEGSRVTPTIKMDADSRNIEELSVSADPDEFRARKTTEELLALEAGGLKFADYEGMMPEMAKDALVIDDISHHELEVLIEYYKPALICSGIKDKYVVEKMGVPCKQLHNYDYGGPYAGFQGAVNFYQEIDRVVNAAVWRFITPPWAKQTANAD</sequence>
<keyword evidence="9" id="KW-0067">ATP-binding</keyword>
<evidence type="ECO:0000256" key="2">
    <source>
        <dbReference type="ARBA" id="ARBA00001969"/>
    </source>
</evidence>
<dbReference type="RefSeq" id="WP_167166533.1">
    <property type="nucleotide sequence ID" value="NZ_BAAAOO010000011.1"/>
</dbReference>
<evidence type="ECO:0000256" key="10">
    <source>
        <dbReference type="ARBA" id="ARBA00023002"/>
    </source>
</evidence>
<comment type="function">
    <text evidence="3">This molybdenum-iron protein is part of the nitrogenase complex that catalyzes the key enzymatic reactions in nitrogen fixation.</text>
</comment>
<dbReference type="GO" id="GO:0016163">
    <property type="term" value="F:nitrogenase activity"/>
    <property type="evidence" value="ECO:0007669"/>
    <property type="project" value="UniProtKB-EC"/>
</dbReference>
<dbReference type="PANTHER" id="PTHR43457:SF1">
    <property type="entry name" value="NITROGENASE MOLYBDENUM-IRON PROTEIN ALPHA CHAIN"/>
    <property type="match status" value="1"/>
</dbReference>
<keyword evidence="6" id="KW-0500">Molybdenum</keyword>
<keyword evidence="13 15" id="KW-0535">Nitrogen fixation</keyword>
<dbReference type="EMBL" id="JAAMOZ010000001">
    <property type="protein sequence ID" value="NIH57099.1"/>
    <property type="molecule type" value="Genomic_DNA"/>
</dbReference>
<comment type="subunit">
    <text evidence="5">Tetramer of two alpha and two beta chains. Forms complex with the iron protein (nitrogenase component 2).</text>
</comment>
<gene>
    <name evidence="19" type="ORF">FB473_001744</name>
</gene>
<dbReference type="EC" id="1.18.6.1" evidence="16"/>
<dbReference type="PROSITE" id="PS00090">
    <property type="entry name" value="NITROGENASE_1_2"/>
    <property type="match status" value="1"/>
</dbReference>
<evidence type="ECO:0000256" key="6">
    <source>
        <dbReference type="ARBA" id="ARBA00022505"/>
    </source>
</evidence>
<comment type="similarity">
    <text evidence="4 15">Belongs to the NifD/NifK/NifE/NifN family.</text>
</comment>
<evidence type="ECO:0000313" key="20">
    <source>
        <dbReference type="Proteomes" id="UP000749311"/>
    </source>
</evidence>
<dbReference type="InterPro" id="IPR000318">
    <property type="entry name" value="Nase_comp1_CS"/>
</dbReference>
<dbReference type="NCBIfam" id="TIGR01862">
    <property type="entry name" value="N2-ase-Ialpha"/>
    <property type="match status" value="1"/>
</dbReference>
<comment type="cofactor">
    <cofactor evidence="1">
        <name>[8Fe-7S] cluster</name>
        <dbReference type="ChEBI" id="CHEBI:21143"/>
    </cofactor>
</comment>
<evidence type="ECO:0000259" key="18">
    <source>
        <dbReference type="Pfam" id="PF00148"/>
    </source>
</evidence>
<evidence type="ECO:0000256" key="15">
    <source>
        <dbReference type="RuleBase" id="RU004021"/>
    </source>
</evidence>
<evidence type="ECO:0000256" key="7">
    <source>
        <dbReference type="ARBA" id="ARBA00022723"/>
    </source>
</evidence>
<dbReference type="SUPFAM" id="SSF53807">
    <property type="entry name" value="Helical backbone' metal receptor"/>
    <property type="match status" value="1"/>
</dbReference>
<keyword evidence="11 16" id="KW-0408">Iron</keyword>
<organism evidence="19 20">
    <name type="scientific">Brooklawnia cerclae</name>
    <dbReference type="NCBI Taxonomy" id="349934"/>
    <lineage>
        <taxon>Bacteria</taxon>
        <taxon>Bacillati</taxon>
        <taxon>Actinomycetota</taxon>
        <taxon>Actinomycetes</taxon>
        <taxon>Propionibacteriales</taxon>
        <taxon>Propionibacteriaceae</taxon>
        <taxon>Brooklawnia</taxon>
    </lineage>
</organism>
<dbReference type="Pfam" id="PF00148">
    <property type="entry name" value="Oxidored_nitro"/>
    <property type="match status" value="1"/>
</dbReference>
<dbReference type="NCBIfam" id="TIGR01282">
    <property type="entry name" value="nifD"/>
    <property type="match status" value="1"/>
</dbReference>
<evidence type="ECO:0000256" key="12">
    <source>
        <dbReference type="ARBA" id="ARBA00023014"/>
    </source>
</evidence>
<proteinExistence type="inferred from homology"/>
<accession>A0ABX0SFH4</accession>
<dbReference type="InterPro" id="IPR000510">
    <property type="entry name" value="Nase/OxRdtase_comp1"/>
</dbReference>
<evidence type="ECO:0000256" key="13">
    <source>
        <dbReference type="ARBA" id="ARBA00023231"/>
    </source>
</evidence>
<evidence type="ECO:0000256" key="16">
    <source>
        <dbReference type="RuleBase" id="RU004022"/>
    </source>
</evidence>
<keyword evidence="7 16" id="KW-0479">Metal-binding</keyword>
<evidence type="ECO:0000256" key="3">
    <source>
        <dbReference type="ARBA" id="ARBA00002621"/>
    </source>
</evidence>
<comment type="cofactor">
    <cofactor evidence="2">
        <name>[7Fe-Mo-9S-C-homocitryl] cluster</name>
        <dbReference type="ChEBI" id="CHEBI:30409"/>
    </cofactor>
</comment>
<name>A0ABX0SFH4_9ACTN</name>
<evidence type="ECO:0000256" key="5">
    <source>
        <dbReference type="ARBA" id="ARBA00011462"/>
    </source>
</evidence>
<keyword evidence="12" id="KW-0411">Iron-sulfur</keyword>
<protein>
    <recommendedName>
        <fullName evidence="16">Nitrogenase protein alpha chain</fullName>
        <ecNumber evidence="16">1.18.6.1</ecNumber>
    </recommendedName>
</protein>
<dbReference type="InterPro" id="IPR005972">
    <property type="entry name" value="Nase_Mo-Fe_asu"/>
</dbReference>
<evidence type="ECO:0000313" key="19">
    <source>
        <dbReference type="EMBL" id="NIH57099.1"/>
    </source>
</evidence>
<dbReference type="PANTHER" id="PTHR43457">
    <property type="entry name" value="NITROGENASE MOLYBDENUM-IRON PROTEIN ALPHA CHAIN"/>
    <property type="match status" value="1"/>
</dbReference>
<reference evidence="19 20" key="1">
    <citation type="submission" date="2020-02" db="EMBL/GenBank/DDBJ databases">
        <title>Sequencing the genomes of 1000 actinobacteria strains.</title>
        <authorList>
            <person name="Klenk H.-P."/>
        </authorList>
    </citation>
    <scope>NUCLEOTIDE SEQUENCE [LARGE SCALE GENOMIC DNA]</scope>
    <source>
        <strain evidence="19 20">DSM 19609</strain>
    </source>
</reference>
<evidence type="ECO:0000256" key="17">
    <source>
        <dbReference type="SAM" id="MobiDB-lite"/>
    </source>
</evidence>
<feature type="domain" description="Nitrogenase/oxidoreductase component 1" evidence="18">
    <location>
        <begin position="97"/>
        <end position="557"/>
    </location>
</feature>
<keyword evidence="8" id="KW-0547">Nucleotide-binding</keyword>
<keyword evidence="20" id="KW-1185">Reference proteome</keyword>